<keyword evidence="7" id="KW-0067">ATP-binding</keyword>
<dbReference type="HAMAP" id="MF_00823">
    <property type="entry name" value="AcetylCoA_CT_alpha"/>
    <property type="match status" value="1"/>
</dbReference>
<keyword evidence="5" id="KW-0547">Nucleotide-binding</keyword>
<dbReference type="NCBIfam" id="TIGR00513">
    <property type="entry name" value="accA"/>
    <property type="match status" value="1"/>
</dbReference>
<evidence type="ECO:0000256" key="5">
    <source>
        <dbReference type="ARBA" id="ARBA00022741"/>
    </source>
</evidence>
<dbReference type="SUPFAM" id="SSF52096">
    <property type="entry name" value="ClpP/crotonase"/>
    <property type="match status" value="1"/>
</dbReference>
<gene>
    <name evidence="13" type="primary">accA</name>
</gene>
<feature type="domain" description="CoA carboxyltransferase C-terminal" evidence="12">
    <location>
        <begin position="148"/>
        <end position="396"/>
    </location>
</feature>
<evidence type="ECO:0000256" key="6">
    <source>
        <dbReference type="ARBA" id="ARBA00022832"/>
    </source>
</evidence>
<evidence type="ECO:0000256" key="9">
    <source>
        <dbReference type="ARBA" id="ARBA00023160"/>
    </source>
</evidence>
<proteinExistence type="evidence at transcript level"/>
<evidence type="ECO:0000256" key="2">
    <source>
        <dbReference type="ARBA" id="ARBA00011883"/>
    </source>
</evidence>
<dbReference type="GO" id="GO:0005524">
    <property type="term" value="F:ATP binding"/>
    <property type="evidence" value="ECO:0007669"/>
    <property type="project" value="UniProtKB-KW"/>
</dbReference>
<protein>
    <recommendedName>
        <fullName evidence="2">acetyl-CoA carboxytransferase</fullName>
        <ecNumber evidence="2">2.1.3.15</ecNumber>
    </recommendedName>
</protein>
<dbReference type="InterPro" id="IPR001095">
    <property type="entry name" value="Acetyl_CoA_COase_a_su"/>
</dbReference>
<feature type="region of interest" description="Disordered" evidence="11">
    <location>
        <begin position="673"/>
        <end position="703"/>
    </location>
</feature>
<dbReference type="InterPro" id="IPR011763">
    <property type="entry name" value="COA_CT_C"/>
</dbReference>
<dbReference type="PANTHER" id="PTHR42853:SF3">
    <property type="entry name" value="ACETYL-COENZYME A CARBOXYLASE CARBOXYL TRANSFERASE SUBUNIT ALPHA, CHLOROPLASTIC"/>
    <property type="match status" value="1"/>
</dbReference>
<dbReference type="PRINTS" id="PR01069">
    <property type="entry name" value="ACCCTRFRASEA"/>
</dbReference>
<sequence>MALIAQGPVSLAGKPAVGASDLLRSSSSGFYGASLNVPTQLRLGMRSKSSSGSRSRQGLVSSFNVRAALWPFEKPEPELPRDLERKARGRRVHYTKFRRLRETQKPIRLAFEKPLIQIEKQIALVKKLAEKYGVDASETIAPLMARYQKVRMKTFLNLHPIDRLHIARHPNRPTFLDHILNITDKFMELHGDRAGYDDPAVVSGLGSIDGQTYMFIGQQKGRNTKESIKRNFGMPTPHGYRKALRMMRYADHQGFPIVTFVDTPGAFADLKSEYLGQAEAIAMNLREMFGLKVPVISVILGEGGSGGALAIAVCNKMLMLENSVFFVASPEACAAILWKSAKAIPKAARKLRITARELVKQEIADEVIPEPLGGAHTDPALTSQYIKKYIKKSMEELSKMSPEELLSQRYQKFRKMGNVDEGKTEKPVYTPQSIEQLKMDTDQEFSKAVKAIGFKGTLDSLRQEFKESTSHVQRAVILKKIEEVEHEINQRLPDAPNYSTLKSKRDMLSDMYRTEKNARLQQELDKRFREILDDPQTQKVFNGFKTMIKKSGVKGPKEVDPKVKNLYFHAKMKLQYQLAMVLTSMGLMSNSVAVEKGKLLAKKAFSDEFEGAVDEVVDDITKATEEIIKKTPTLQRKIELLNMELMKVEKNPSSVSEKEIEALEQDINRSLTEALTSQRREETSASPETEEEPMKKVLEETSA</sequence>
<dbReference type="NCBIfam" id="NF041504">
    <property type="entry name" value="AccA_sub"/>
    <property type="match status" value="1"/>
</dbReference>
<dbReference type="GO" id="GO:0006633">
    <property type="term" value="P:fatty acid biosynthetic process"/>
    <property type="evidence" value="ECO:0007669"/>
    <property type="project" value="UniProtKB-KW"/>
</dbReference>
<dbReference type="Gene3D" id="3.90.226.10">
    <property type="entry name" value="2-enoyl-CoA Hydratase, Chain A, domain 1"/>
    <property type="match status" value="1"/>
</dbReference>
<evidence type="ECO:0000256" key="11">
    <source>
        <dbReference type="SAM" id="MobiDB-lite"/>
    </source>
</evidence>
<dbReference type="EC" id="2.1.3.15" evidence="2"/>
<evidence type="ECO:0000256" key="4">
    <source>
        <dbReference type="ARBA" id="ARBA00022679"/>
    </source>
</evidence>
<name>A0A286SC35_9ROSI</name>
<dbReference type="GO" id="GO:0003989">
    <property type="term" value="F:acetyl-CoA carboxylase activity"/>
    <property type="evidence" value="ECO:0007669"/>
    <property type="project" value="InterPro"/>
</dbReference>
<dbReference type="PANTHER" id="PTHR42853">
    <property type="entry name" value="ACETYL-COENZYME A CARBOXYLASE CARBOXYL TRANSFERASE SUBUNIT ALPHA"/>
    <property type="match status" value="1"/>
</dbReference>
<organism evidence="13">
    <name type="scientific">Monsonia emarginata</name>
    <dbReference type="NCBI Taxonomy" id="28966"/>
    <lineage>
        <taxon>Eukaryota</taxon>
        <taxon>Viridiplantae</taxon>
        <taxon>Streptophyta</taxon>
        <taxon>Embryophyta</taxon>
        <taxon>Tracheophyta</taxon>
        <taxon>Spermatophyta</taxon>
        <taxon>Magnoliopsida</taxon>
        <taxon>eudicotyledons</taxon>
        <taxon>Gunneridae</taxon>
        <taxon>Pentapetalae</taxon>
        <taxon>rosids</taxon>
        <taxon>malvids</taxon>
        <taxon>Geraniales</taxon>
        <taxon>Geraniaceae</taxon>
        <taxon>Monsonia</taxon>
    </lineage>
</organism>
<evidence type="ECO:0000256" key="7">
    <source>
        <dbReference type="ARBA" id="ARBA00022840"/>
    </source>
</evidence>
<keyword evidence="3" id="KW-0444">Lipid biosynthesis</keyword>
<accession>A0A286SC35</accession>
<keyword evidence="4" id="KW-0808">Transferase</keyword>
<dbReference type="NCBIfam" id="NF004344">
    <property type="entry name" value="PRK05724.1"/>
    <property type="match status" value="1"/>
</dbReference>
<comment type="pathway">
    <text evidence="1">Lipid metabolism; malonyl-CoA biosynthesis; malonyl-CoA from acetyl-CoA: step 1/1.</text>
</comment>
<keyword evidence="6" id="KW-0276">Fatty acid metabolism</keyword>
<feature type="compositionally biased region" description="Basic and acidic residues" evidence="11">
    <location>
        <begin position="692"/>
        <end position="703"/>
    </location>
</feature>
<comment type="catalytic activity">
    <reaction evidence="10">
        <text>N(6)-carboxybiotinyl-L-lysyl-[protein] + acetyl-CoA = N(6)-biotinyl-L-lysyl-[protein] + malonyl-CoA</text>
        <dbReference type="Rhea" id="RHEA:54728"/>
        <dbReference type="Rhea" id="RHEA-COMP:10505"/>
        <dbReference type="Rhea" id="RHEA-COMP:10506"/>
        <dbReference type="ChEBI" id="CHEBI:57288"/>
        <dbReference type="ChEBI" id="CHEBI:57384"/>
        <dbReference type="ChEBI" id="CHEBI:83144"/>
        <dbReference type="ChEBI" id="CHEBI:83145"/>
        <dbReference type="EC" id="2.1.3.15"/>
    </reaction>
</comment>
<dbReference type="GO" id="GO:0016743">
    <property type="term" value="F:carboxyl- or carbamoyltransferase activity"/>
    <property type="evidence" value="ECO:0007669"/>
    <property type="project" value="InterPro"/>
</dbReference>
<dbReference type="GO" id="GO:0009317">
    <property type="term" value="C:acetyl-CoA carboxylase complex"/>
    <property type="evidence" value="ECO:0007669"/>
    <property type="project" value="InterPro"/>
</dbReference>
<evidence type="ECO:0000256" key="1">
    <source>
        <dbReference type="ARBA" id="ARBA00004956"/>
    </source>
</evidence>
<dbReference type="AlphaFoldDB" id="A0A286SC35"/>
<dbReference type="PROSITE" id="PS50989">
    <property type="entry name" value="COA_CT_CTER"/>
    <property type="match status" value="1"/>
</dbReference>
<dbReference type="Pfam" id="PF03255">
    <property type="entry name" value="ACCA"/>
    <property type="match status" value="1"/>
</dbReference>
<keyword evidence="9" id="KW-0275">Fatty acid biosynthesis</keyword>
<evidence type="ECO:0000256" key="10">
    <source>
        <dbReference type="ARBA" id="ARBA00049152"/>
    </source>
</evidence>
<evidence type="ECO:0000259" key="12">
    <source>
        <dbReference type="PROSITE" id="PS50989"/>
    </source>
</evidence>
<dbReference type="InterPro" id="IPR029045">
    <property type="entry name" value="ClpP/crotonase-like_dom_sf"/>
</dbReference>
<reference evidence="13" key="1">
    <citation type="journal article" date="2017" name="Genome Biol. Evol.">
        <title>Contrasting Patterns of Nucleotide Substitution Rates Provide Insight into Dynamic Evolution of Plastid and Mitochondrial Genomes of Geranium.</title>
        <authorList>
            <person name="Park S."/>
            <person name="Ruhlman T.A."/>
            <person name="Weng M.L."/>
            <person name="Hajrah N.H."/>
            <person name="Sabir J.S.M."/>
            <person name="Jansen R.K."/>
        </authorList>
    </citation>
    <scope>NUCLEOTIDE SEQUENCE</scope>
</reference>
<dbReference type="GO" id="GO:2001295">
    <property type="term" value="P:malonyl-CoA biosynthetic process"/>
    <property type="evidence" value="ECO:0007669"/>
    <property type="project" value="UniProtKB-UniPathway"/>
</dbReference>
<dbReference type="UniPathway" id="UPA00655">
    <property type="reaction ID" value="UER00711"/>
</dbReference>
<evidence type="ECO:0000256" key="8">
    <source>
        <dbReference type="ARBA" id="ARBA00023098"/>
    </source>
</evidence>
<evidence type="ECO:0000256" key="3">
    <source>
        <dbReference type="ARBA" id="ARBA00022516"/>
    </source>
</evidence>
<evidence type="ECO:0000313" key="13">
    <source>
        <dbReference type="EMBL" id="ASZ00174.1"/>
    </source>
</evidence>
<dbReference type="EMBL" id="KY640187">
    <property type="protein sequence ID" value="ASZ00174.1"/>
    <property type="molecule type" value="mRNA"/>
</dbReference>
<keyword evidence="8" id="KW-0443">Lipid metabolism</keyword>